<comment type="similarity">
    <text evidence="2">Belongs to the major facilitator superfamily.</text>
</comment>
<dbReference type="OrthoDB" id="9795150at2"/>
<protein>
    <submittedName>
        <fullName evidence="9">Fucose permease</fullName>
    </submittedName>
</protein>
<evidence type="ECO:0000256" key="4">
    <source>
        <dbReference type="ARBA" id="ARBA00022692"/>
    </source>
</evidence>
<reference evidence="10" key="1">
    <citation type="submission" date="2016-12" db="EMBL/GenBank/DDBJ databases">
        <authorList>
            <person name="Varghese N."/>
            <person name="Submissions S."/>
        </authorList>
    </citation>
    <scope>NUCLEOTIDE SEQUENCE [LARGE SCALE GENOMIC DNA]</scope>
    <source>
        <strain evidence="10">DSM 13020</strain>
    </source>
</reference>
<feature type="transmembrane region" description="Helical" evidence="7">
    <location>
        <begin position="92"/>
        <end position="111"/>
    </location>
</feature>
<dbReference type="PANTHER" id="PTHR23514:SF3">
    <property type="entry name" value="BYPASS OF STOP CODON PROTEIN 6"/>
    <property type="match status" value="1"/>
</dbReference>
<dbReference type="GO" id="GO:0012505">
    <property type="term" value="C:endomembrane system"/>
    <property type="evidence" value="ECO:0007669"/>
    <property type="project" value="UniProtKB-SubCell"/>
</dbReference>
<feature type="domain" description="Major facilitator superfamily (MFS) profile" evidence="8">
    <location>
        <begin position="5"/>
        <end position="378"/>
    </location>
</feature>
<feature type="transmembrane region" description="Helical" evidence="7">
    <location>
        <begin position="355"/>
        <end position="374"/>
    </location>
</feature>
<evidence type="ECO:0000256" key="5">
    <source>
        <dbReference type="ARBA" id="ARBA00022989"/>
    </source>
</evidence>
<keyword evidence="4 7" id="KW-0812">Transmembrane</keyword>
<dbReference type="Gene3D" id="1.20.1250.20">
    <property type="entry name" value="MFS general substrate transporter like domains"/>
    <property type="match status" value="1"/>
</dbReference>
<evidence type="ECO:0000256" key="1">
    <source>
        <dbReference type="ARBA" id="ARBA00004127"/>
    </source>
</evidence>
<feature type="transmembrane region" description="Helical" evidence="7">
    <location>
        <begin position="200"/>
        <end position="220"/>
    </location>
</feature>
<dbReference type="Proteomes" id="UP000184207">
    <property type="component" value="Unassembled WGS sequence"/>
</dbReference>
<sequence>MVTLLLAFIYVSFISLGLPDSMFGAAWPVIRNDMMLPVSTAGLISLISTLTIVFSTLLNPFIVRRLGTGRLIVISTLFSSVGLLLFSQSRTLIHLCIATAFTALGGGSIDVSLNNFVALHYKPKHMNWLHSLWGVGTTLGASIISAFVGSYGGWRNGYTVVSMFQLLLSFIFMLMLPVWNVHKNNNEGQIEQKRIVRSPLLVKNAILSVTAFFAYCAIETTTDVWASSFLVNFKGLSPSFGARGTALFFFGITLGRILSGFLSMKIKSIPMIRLSLLMILIGVIMLLSKMPTVLYLISLGVIGFGCAPIFPTMMHETPRRFGVEVSNFIVSLQMAGGYLGSAFGPFLFGLLISKAGIQLLPLFLLSLLLALVLITERLNSKLRLLHE</sequence>
<dbReference type="STRING" id="1121883.SAMN02745226_00833"/>
<name>A0A1M7SEL7_FERGO</name>
<dbReference type="AlphaFoldDB" id="A0A1M7SEL7"/>
<feature type="transmembrane region" description="Helical" evidence="7">
    <location>
        <begin position="240"/>
        <end position="258"/>
    </location>
</feature>
<feature type="transmembrane region" description="Helical" evidence="7">
    <location>
        <begin position="132"/>
        <end position="154"/>
    </location>
</feature>
<dbReference type="Pfam" id="PF07690">
    <property type="entry name" value="MFS_1"/>
    <property type="match status" value="1"/>
</dbReference>
<dbReference type="PROSITE" id="PS50850">
    <property type="entry name" value="MFS"/>
    <property type="match status" value="1"/>
</dbReference>
<feature type="transmembrane region" description="Helical" evidence="7">
    <location>
        <begin position="41"/>
        <end position="62"/>
    </location>
</feature>
<accession>A0A1M7SEL7</accession>
<dbReference type="InterPro" id="IPR036259">
    <property type="entry name" value="MFS_trans_sf"/>
</dbReference>
<evidence type="ECO:0000256" key="6">
    <source>
        <dbReference type="ARBA" id="ARBA00023136"/>
    </source>
</evidence>
<evidence type="ECO:0000259" key="8">
    <source>
        <dbReference type="PROSITE" id="PS50850"/>
    </source>
</evidence>
<dbReference type="GO" id="GO:0022857">
    <property type="term" value="F:transmembrane transporter activity"/>
    <property type="evidence" value="ECO:0007669"/>
    <property type="project" value="InterPro"/>
</dbReference>
<feature type="transmembrane region" description="Helical" evidence="7">
    <location>
        <begin position="293"/>
        <end position="313"/>
    </location>
</feature>
<keyword evidence="10" id="KW-1185">Reference proteome</keyword>
<dbReference type="InterPro" id="IPR011701">
    <property type="entry name" value="MFS"/>
</dbReference>
<feature type="transmembrane region" description="Helical" evidence="7">
    <location>
        <begin position="325"/>
        <end position="349"/>
    </location>
</feature>
<organism evidence="9 10">
    <name type="scientific">Fervidobacterium gondwanense DSM 13020</name>
    <dbReference type="NCBI Taxonomy" id="1121883"/>
    <lineage>
        <taxon>Bacteria</taxon>
        <taxon>Thermotogati</taxon>
        <taxon>Thermotogota</taxon>
        <taxon>Thermotogae</taxon>
        <taxon>Thermotogales</taxon>
        <taxon>Fervidobacteriaceae</taxon>
        <taxon>Fervidobacterium</taxon>
    </lineage>
</organism>
<evidence type="ECO:0000256" key="2">
    <source>
        <dbReference type="ARBA" id="ARBA00008335"/>
    </source>
</evidence>
<dbReference type="InterPro" id="IPR051788">
    <property type="entry name" value="MFS_Transporter"/>
</dbReference>
<dbReference type="SUPFAM" id="SSF103473">
    <property type="entry name" value="MFS general substrate transporter"/>
    <property type="match status" value="1"/>
</dbReference>
<evidence type="ECO:0000313" key="9">
    <source>
        <dbReference type="EMBL" id="SHN56936.1"/>
    </source>
</evidence>
<dbReference type="GO" id="GO:0016020">
    <property type="term" value="C:membrane"/>
    <property type="evidence" value="ECO:0007669"/>
    <property type="project" value="TreeGrafter"/>
</dbReference>
<feature type="transmembrane region" description="Helical" evidence="7">
    <location>
        <begin position="69"/>
        <end position="86"/>
    </location>
</feature>
<gene>
    <name evidence="9" type="ORF">SAMN02745226_00833</name>
</gene>
<feature type="transmembrane region" description="Helical" evidence="7">
    <location>
        <begin position="160"/>
        <end position="179"/>
    </location>
</feature>
<keyword evidence="5 7" id="KW-1133">Transmembrane helix</keyword>
<dbReference type="EMBL" id="FRDJ01000003">
    <property type="protein sequence ID" value="SHN56936.1"/>
    <property type="molecule type" value="Genomic_DNA"/>
</dbReference>
<evidence type="ECO:0000313" key="10">
    <source>
        <dbReference type="Proteomes" id="UP000184207"/>
    </source>
</evidence>
<feature type="transmembrane region" description="Helical" evidence="7">
    <location>
        <begin position="270"/>
        <end position="287"/>
    </location>
</feature>
<dbReference type="InterPro" id="IPR020846">
    <property type="entry name" value="MFS_dom"/>
</dbReference>
<comment type="subcellular location">
    <subcellularLocation>
        <location evidence="1">Endomembrane system</location>
        <topology evidence="1">Multi-pass membrane protein</topology>
    </subcellularLocation>
</comment>
<evidence type="ECO:0000256" key="3">
    <source>
        <dbReference type="ARBA" id="ARBA00022448"/>
    </source>
</evidence>
<keyword evidence="3" id="KW-0813">Transport</keyword>
<keyword evidence="6 7" id="KW-0472">Membrane</keyword>
<dbReference type="PANTHER" id="PTHR23514">
    <property type="entry name" value="BYPASS OF STOP CODON PROTEIN 6"/>
    <property type="match status" value="1"/>
</dbReference>
<evidence type="ECO:0000256" key="7">
    <source>
        <dbReference type="SAM" id="Phobius"/>
    </source>
</evidence>
<proteinExistence type="inferred from homology"/>
<dbReference type="RefSeq" id="WP_072758640.1">
    <property type="nucleotide sequence ID" value="NZ_FRDJ01000003.1"/>
</dbReference>